<dbReference type="OMA" id="RIFAHYV"/>
<dbReference type="EMBL" id="KB446535">
    <property type="protein sequence ID" value="EME48466.1"/>
    <property type="molecule type" value="Genomic_DNA"/>
</dbReference>
<accession>N1PY55</accession>
<dbReference type="HOGENOM" id="CLU_109893_1_0_1"/>
<dbReference type="AlphaFoldDB" id="N1PY55"/>
<sequence length="141" mass="15065">MYAVLLLGASHYCVVNASKAKLIDLLALEARALKEINASLTDFQTSLTDAMIMAVADMAAYVSIYGDWAVFAAHMRGLQKMIKLRGGLSTLGLNGLLERMVVSIDLNACHLTSVPAHLGTEDIPMTVSFDGPDPVHFAGIS</sequence>
<proteinExistence type="predicted"/>
<protein>
    <submittedName>
        <fullName evidence="2">Uncharacterized protein</fullName>
    </submittedName>
</protein>
<gene>
    <name evidence="2" type="ORF">DOTSEDRAFT_18997</name>
</gene>
<reference evidence="2 3" key="2">
    <citation type="journal article" date="2012" name="PLoS Pathog.">
        <title>Diverse lifestyles and strategies of plant pathogenesis encoded in the genomes of eighteen Dothideomycetes fungi.</title>
        <authorList>
            <person name="Ohm R.A."/>
            <person name="Feau N."/>
            <person name="Henrissat B."/>
            <person name="Schoch C.L."/>
            <person name="Horwitz B.A."/>
            <person name="Barry K.W."/>
            <person name="Condon B.J."/>
            <person name="Copeland A.C."/>
            <person name="Dhillon B."/>
            <person name="Glaser F."/>
            <person name="Hesse C.N."/>
            <person name="Kosti I."/>
            <person name="LaButti K."/>
            <person name="Lindquist E.A."/>
            <person name="Lucas S."/>
            <person name="Salamov A.A."/>
            <person name="Bradshaw R.E."/>
            <person name="Ciuffetti L."/>
            <person name="Hamelin R.C."/>
            <person name="Kema G.H.J."/>
            <person name="Lawrence C."/>
            <person name="Scott J.A."/>
            <person name="Spatafora J.W."/>
            <person name="Turgeon B.G."/>
            <person name="de Wit P.J.G.M."/>
            <person name="Zhong S."/>
            <person name="Goodwin S.B."/>
            <person name="Grigoriev I.V."/>
        </authorList>
    </citation>
    <scope>NUCLEOTIDE SEQUENCE [LARGE SCALE GENOMIC DNA]</scope>
    <source>
        <strain evidence="3">NZE10 / CBS 128990</strain>
    </source>
</reference>
<evidence type="ECO:0000313" key="2">
    <source>
        <dbReference type="EMBL" id="EME48466.1"/>
    </source>
</evidence>
<dbReference type="Proteomes" id="UP000016933">
    <property type="component" value="Unassembled WGS sequence"/>
</dbReference>
<dbReference type="STRING" id="675120.N1PY55"/>
<keyword evidence="1" id="KW-1133">Transmembrane helix</keyword>
<evidence type="ECO:0000313" key="3">
    <source>
        <dbReference type="Proteomes" id="UP000016933"/>
    </source>
</evidence>
<organism evidence="2 3">
    <name type="scientific">Dothistroma septosporum (strain NZE10 / CBS 128990)</name>
    <name type="common">Red band needle blight fungus</name>
    <name type="synonym">Mycosphaerella pini</name>
    <dbReference type="NCBI Taxonomy" id="675120"/>
    <lineage>
        <taxon>Eukaryota</taxon>
        <taxon>Fungi</taxon>
        <taxon>Dikarya</taxon>
        <taxon>Ascomycota</taxon>
        <taxon>Pezizomycotina</taxon>
        <taxon>Dothideomycetes</taxon>
        <taxon>Dothideomycetidae</taxon>
        <taxon>Mycosphaerellales</taxon>
        <taxon>Mycosphaerellaceae</taxon>
        <taxon>Dothistroma</taxon>
    </lineage>
</organism>
<name>N1PY55_DOTSN</name>
<keyword evidence="1" id="KW-0472">Membrane</keyword>
<keyword evidence="1" id="KW-0812">Transmembrane</keyword>
<evidence type="ECO:0000256" key="1">
    <source>
        <dbReference type="SAM" id="Phobius"/>
    </source>
</evidence>
<dbReference type="OrthoDB" id="3938352at2759"/>
<reference evidence="3" key="1">
    <citation type="journal article" date="2012" name="PLoS Genet.">
        <title>The genomes of the fungal plant pathogens Cladosporium fulvum and Dothistroma septosporum reveal adaptation to different hosts and lifestyles but also signatures of common ancestry.</title>
        <authorList>
            <person name="de Wit P.J.G.M."/>
            <person name="van der Burgt A."/>
            <person name="Oekmen B."/>
            <person name="Stergiopoulos I."/>
            <person name="Abd-Elsalam K.A."/>
            <person name="Aerts A.L."/>
            <person name="Bahkali A.H."/>
            <person name="Beenen H.G."/>
            <person name="Chettri P."/>
            <person name="Cox M.P."/>
            <person name="Datema E."/>
            <person name="de Vries R.P."/>
            <person name="Dhillon B."/>
            <person name="Ganley A.R."/>
            <person name="Griffiths S.A."/>
            <person name="Guo Y."/>
            <person name="Hamelin R.C."/>
            <person name="Henrissat B."/>
            <person name="Kabir M.S."/>
            <person name="Jashni M.K."/>
            <person name="Kema G."/>
            <person name="Klaubauf S."/>
            <person name="Lapidus A."/>
            <person name="Levasseur A."/>
            <person name="Lindquist E."/>
            <person name="Mehrabi R."/>
            <person name="Ohm R.A."/>
            <person name="Owen T.J."/>
            <person name="Salamov A."/>
            <person name="Schwelm A."/>
            <person name="Schijlen E."/>
            <person name="Sun H."/>
            <person name="van den Burg H.A."/>
            <person name="van Ham R.C.H.J."/>
            <person name="Zhang S."/>
            <person name="Goodwin S.B."/>
            <person name="Grigoriev I.V."/>
            <person name="Collemare J."/>
            <person name="Bradshaw R.E."/>
        </authorList>
    </citation>
    <scope>NUCLEOTIDE SEQUENCE [LARGE SCALE GENOMIC DNA]</scope>
    <source>
        <strain evidence="3">NZE10 / CBS 128990</strain>
    </source>
</reference>
<feature type="transmembrane region" description="Helical" evidence="1">
    <location>
        <begin position="50"/>
        <end position="73"/>
    </location>
</feature>
<dbReference type="PANTHER" id="PTHR37540:SF5">
    <property type="entry name" value="TRANSCRIPTION FACTOR DOMAIN-CONTAINING PROTEIN"/>
    <property type="match status" value="1"/>
</dbReference>
<keyword evidence="3" id="KW-1185">Reference proteome</keyword>
<dbReference type="PANTHER" id="PTHR37540">
    <property type="entry name" value="TRANSCRIPTION FACTOR (ACR-2), PUTATIVE-RELATED-RELATED"/>
    <property type="match status" value="1"/>
</dbReference>